<dbReference type="Pfam" id="PF00672">
    <property type="entry name" value="HAMP"/>
    <property type="match status" value="1"/>
</dbReference>
<protein>
    <recommendedName>
        <fullName evidence="2">histidine kinase</fullName>
        <ecNumber evidence="2">2.7.13.3</ecNumber>
    </recommendedName>
</protein>
<evidence type="ECO:0000259" key="10">
    <source>
        <dbReference type="PROSITE" id="PS50109"/>
    </source>
</evidence>
<dbReference type="Gene3D" id="3.30.565.10">
    <property type="entry name" value="Histidine kinase-like ATPase, C-terminal domain"/>
    <property type="match status" value="1"/>
</dbReference>
<dbReference type="CDD" id="cd06225">
    <property type="entry name" value="HAMP"/>
    <property type="match status" value="1"/>
</dbReference>
<dbReference type="InterPro" id="IPR005467">
    <property type="entry name" value="His_kinase_dom"/>
</dbReference>
<dbReference type="InterPro" id="IPR036890">
    <property type="entry name" value="HATPase_C_sf"/>
</dbReference>
<dbReference type="SMART" id="SM00387">
    <property type="entry name" value="HATPase_c"/>
    <property type="match status" value="1"/>
</dbReference>
<dbReference type="GO" id="GO:0000156">
    <property type="term" value="F:phosphorelay response regulator activity"/>
    <property type="evidence" value="ECO:0007669"/>
    <property type="project" value="TreeGrafter"/>
</dbReference>
<dbReference type="SMART" id="SM00388">
    <property type="entry name" value="HisKA"/>
    <property type="match status" value="1"/>
</dbReference>
<dbReference type="SUPFAM" id="SSF158472">
    <property type="entry name" value="HAMP domain-like"/>
    <property type="match status" value="1"/>
</dbReference>
<dbReference type="CDD" id="cd00075">
    <property type="entry name" value="HATPase"/>
    <property type="match status" value="1"/>
</dbReference>
<dbReference type="FunFam" id="3.30.565.10:FF:000006">
    <property type="entry name" value="Sensor histidine kinase WalK"/>
    <property type="match status" value="1"/>
</dbReference>
<dbReference type="GO" id="GO:0005524">
    <property type="term" value="F:ATP binding"/>
    <property type="evidence" value="ECO:0007669"/>
    <property type="project" value="UniProtKB-KW"/>
</dbReference>
<keyword evidence="9" id="KW-1133">Transmembrane helix</keyword>
<dbReference type="GO" id="GO:0000155">
    <property type="term" value="F:phosphorelay sensor kinase activity"/>
    <property type="evidence" value="ECO:0007669"/>
    <property type="project" value="InterPro"/>
</dbReference>
<sequence length="339" mass="37964">MIVYLTVFSFIVMITTAGLLYGLWTLSVDTGLFQKNSLSLNRLLLWALFVSSVTSTGVVLVLGNRFIFKSVHELSDASARVARGDYTPRLEIPKEREIGELVENFNHMAEQLSKKETLASDFITSISHEFKTPLSTIRGYAQLLNEDVPTEKREQYVAIITKKVDVLSDLVTKILELSKLENTETSIPCEWFSLDEQIRKNILFLEPDWSDKQIEMIPELIPLNIYGNKELLGEIWQNLLDNAIKFTPAQGRIIVTMEVLAESVSIVFRDNGIGMDDETQSHIFEKFYQGATQTAKRGSGLGLAITKRILDMCDGTIIVQSSPGEGTTVQVVLPVSPRG</sequence>
<evidence type="ECO:0000256" key="7">
    <source>
        <dbReference type="ARBA" id="ARBA00022840"/>
    </source>
</evidence>
<feature type="domain" description="Histidine kinase" evidence="10">
    <location>
        <begin position="125"/>
        <end position="337"/>
    </location>
</feature>
<keyword evidence="8" id="KW-0902">Two-component regulatory system</keyword>
<feature type="transmembrane region" description="Helical" evidence="9">
    <location>
        <begin position="44"/>
        <end position="63"/>
    </location>
</feature>
<dbReference type="SUPFAM" id="SSF47384">
    <property type="entry name" value="Homodimeric domain of signal transducing histidine kinase"/>
    <property type="match status" value="1"/>
</dbReference>
<dbReference type="Pfam" id="PF00512">
    <property type="entry name" value="HisKA"/>
    <property type="match status" value="1"/>
</dbReference>
<evidence type="ECO:0000313" key="12">
    <source>
        <dbReference type="EMBL" id="CDL65386.1"/>
    </source>
</evidence>
<dbReference type="PRINTS" id="PR00344">
    <property type="entry name" value="BCTRLSENSOR"/>
</dbReference>
<gene>
    <name evidence="12" type="ORF">WWTP_pFosmid_1C_0024</name>
</gene>
<evidence type="ECO:0000256" key="4">
    <source>
        <dbReference type="ARBA" id="ARBA00022679"/>
    </source>
</evidence>
<evidence type="ECO:0000259" key="11">
    <source>
        <dbReference type="PROSITE" id="PS50885"/>
    </source>
</evidence>
<keyword evidence="5" id="KW-0547">Nucleotide-binding</keyword>
<dbReference type="EC" id="2.7.13.3" evidence="2"/>
<comment type="catalytic activity">
    <reaction evidence="1">
        <text>ATP + protein L-histidine = ADP + protein N-phospho-L-histidine.</text>
        <dbReference type="EC" id="2.7.13.3"/>
    </reaction>
</comment>
<dbReference type="InterPro" id="IPR050351">
    <property type="entry name" value="BphY/WalK/GraS-like"/>
</dbReference>
<dbReference type="AlphaFoldDB" id="A0A0A8KXR9"/>
<dbReference type="Gene3D" id="6.10.340.10">
    <property type="match status" value="1"/>
</dbReference>
<evidence type="ECO:0000256" key="8">
    <source>
        <dbReference type="ARBA" id="ARBA00023012"/>
    </source>
</evidence>
<dbReference type="GO" id="GO:0007234">
    <property type="term" value="P:osmosensory signaling via phosphorelay pathway"/>
    <property type="evidence" value="ECO:0007669"/>
    <property type="project" value="TreeGrafter"/>
</dbReference>
<keyword evidence="12" id="KW-0614">Plasmid</keyword>
<evidence type="ECO:0000256" key="3">
    <source>
        <dbReference type="ARBA" id="ARBA00022553"/>
    </source>
</evidence>
<dbReference type="PROSITE" id="PS50109">
    <property type="entry name" value="HIS_KIN"/>
    <property type="match status" value="1"/>
</dbReference>
<keyword evidence="4 12" id="KW-0808">Transferase</keyword>
<evidence type="ECO:0000256" key="6">
    <source>
        <dbReference type="ARBA" id="ARBA00022777"/>
    </source>
</evidence>
<organism evidence="12">
    <name type="scientific">wastewater metagenome</name>
    <dbReference type="NCBI Taxonomy" id="527639"/>
    <lineage>
        <taxon>unclassified sequences</taxon>
        <taxon>metagenomes</taxon>
        <taxon>ecological metagenomes</taxon>
    </lineage>
</organism>
<keyword evidence="6 12" id="KW-0418">Kinase</keyword>
<proteinExistence type="predicted"/>
<keyword evidence="9" id="KW-0812">Transmembrane</keyword>
<dbReference type="InterPro" id="IPR003660">
    <property type="entry name" value="HAMP_dom"/>
</dbReference>
<accession>A0A0A8KXR9</accession>
<keyword evidence="3" id="KW-0597">Phosphoprotein</keyword>
<evidence type="ECO:0000256" key="5">
    <source>
        <dbReference type="ARBA" id="ARBA00022741"/>
    </source>
</evidence>
<dbReference type="InterPro" id="IPR003661">
    <property type="entry name" value="HisK_dim/P_dom"/>
</dbReference>
<dbReference type="CDD" id="cd00082">
    <property type="entry name" value="HisKA"/>
    <property type="match status" value="1"/>
</dbReference>
<dbReference type="EMBL" id="HG796238">
    <property type="protein sequence ID" value="CDL65386.1"/>
    <property type="molecule type" value="Genomic_DNA"/>
</dbReference>
<feature type="transmembrane region" description="Helical" evidence="9">
    <location>
        <begin position="7"/>
        <end position="24"/>
    </location>
</feature>
<dbReference type="Pfam" id="PF02518">
    <property type="entry name" value="HATPase_c"/>
    <property type="match status" value="1"/>
</dbReference>
<dbReference type="GO" id="GO:0030295">
    <property type="term" value="F:protein kinase activator activity"/>
    <property type="evidence" value="ECO:0007669"/>
    <property type="project" value="TreeGrafter"/>
</dbReference>
<evidence type="ECO:0000256" key="2">
    <source>
        <dbReference type="ARBA" id="ARBA00012438"/>
    </source>
</evidence>
<name>A0A0A8KXR9_9ZZZZ</name>
<keyword evidence="7" id="KW-0067">ATP-binding</keyword>
<feature type="domain" description="HAMP" evidence="11">
    <location>
        <begin position="65"/>
        <end position="117"/>
    </location>
</feature>
<dbReference type="PANTHER" id="PTHR42878:SF7">
    <property type="entry name" value="SENSOR HISTIDINE KINASE GLRK"/>
    <property type="match status" value="1"/>
</dbReference>
<dbReference type="PROSITE" id="PS50885">
    <property type="entry name" value="HAMP"/>
    <property type="match status" value="1"/>
</dbReference>
<evidence type="ECO:0000256" key="1">
    <source>
        <dbReference type="ARBA" id="ARBA00000085"/>
    </source>
</evidence>
<dbReference type="GO" id="GO:0016020">
    <property type="term" value="C:membrane"/>
    <property type="evidence" value="ECO:0007669"/>
    <property type="project" value="InterPro"/>
</dbReference>
<keyword evidence="9" id="KW-0472">Membrane</keyword>
<dbReference type="PANTHER" id="PTHR42878">
    <property type="entry name" value="TWO-COMPONENT HISTIDINE KINASE"/>
    <property type="match status" value="1"/>
</dbReference>
<dbReference type="SMART" id="SM00304">
    <property type="entry name" value="HAMP"/>
    <property type="match status" value="1"/>
</dbReference>
<dbReference type="InterPro" id="IPR003594">
    <property type="entry name" value="HATPase_dom"/>
</dbReference>
<geneLocation type="plasmid" evidence="12">
    <name>fosmid 1C_2</name>
</geneLocation>
<dbReference type="InterPro" id="IPR036097">
    <property type="entry name" value="HisK_dim/P_sf"/>
</dbReference>
<dbReference type="InterPro" id="IPR004358">
    <property type="entry name" value="Sig_transdc_His_kin-like_C"/>
</dbReference>
<reference evidence="12" key="1">
    <citation type="journal article" date="2015" name="Res. Microbiol.">
        <title>New FeFe-hydrogenase genes identified in a metagenomic fosmid library from a municipal wastewater treatment plant as revealed by high-throughput sequencing.</title>
        <authorList>
            <person name="Tomazetto G."/>
            <person name="Wibberg D."/>
            <person name="Schluter A."/>
            <person name="Oliveira V.M."/>
        </authorList>
    </citation>
    <scope>NUCLEOTIDE SEQUENCE</scope>
    <source>
        <plasmid evidence="12">fosmid 1C_2</plasmid>
    </source>
</reference>
<evidence type="ECO:0000256" key="9">
    <source>
        <dbReference type="SAM" id="Phobius"/>
    </source>
</evidence>
<dbReference type="SUPFAM" id="SSF55874">
    <property type="entry name" value="ATPase domain of HSP90 chaperone/DNA topoisomerase II/histidine kinase"/>
    <property type="match status" value="1"/>
</dbReference>
<dbReference type="Gene3D" id="1.10.287.130">
    <property type="match status" value="1"/>
</dbReference>